<feature type="domain" description="Ferric siderophore reductase C-terminal" evidence="2">
    <location>
        <begin position="191"/>
        <end position="211"/>
    </location>
</feature>
<evidence type="ECO:0000259" key="2">
    <source>
        <dbReference type="Pfam" id="PF11575"/>
    </source>
</evidence>
<dbReference type="Pfam" id="PF11575">
    <property type="entry name" value="FhuF_C"/>
    <property type="match status" value="1"/>
</dbReference>
<feature type="chain" id="PRO_5011647425" evidence="1">
    <location>
        <begin position="24"/>
        <end position="229"/>
    </location>
</feature>
<evidence type="ECO:0000313" key="4">
    <source>
        <dbReference type="Proteomes" id="UP000199152"/>
    </source>
</evidence>
<feature type="signal peptide" evidence="1">
    <location>
        <begin position="1"/>
        <end position="23"/>
    </location>
</feature>
<sequence length="229" mass="23732">MEVAALVPGAAALGLLAPPSARAVPAAVLADPDRTAQRLAALARRYGAEDRRVLATVWWYSASAVLLTPALAGLVTGRPLSARLADTTLHELAGGTLVAATSSAPGADLAGELRETLSAAIGAVAEAGGMRRRPLWAIAADSLANRLLALGRALGDVPRATALAGPLAAAVGAPLPEPRYVDVTGVRFVRRVSCCLLYRLPPEPLCTSCPRRPAQERQVLLEDTAARMR</sequence>
<evidence type="ECO:0000313" key="3">
    <source>
        <dbReference type="EMBL" id="SFK89695.1"/>
    </source>
</evidence>
<dbReference type="GO" id="GO:0051537">
    <property type="term" value="F:2 iron, 2 sulfur cluster binding"/>
    <property type="evidence" value="ECO:0007669"/>
    <property type="project" value="InterPro"/>
</dbReference>
<accession>A0A1I4D9A8</accession>
<name>A0A1I4D9A8_9ACTN</name>
<dbReference type="AlphaFoldDB" id="A0A1I4D9A8"/>
<dbReference type="STRING" id="504800.SAMN04488085_104252"/>
<reference evidence="3 4" key="1">
    <citation type="submission" date="2016-10" db="EMBL/GenBank/DDBJ databases">
        <authorList>
            <person name="de Groot N.N."/>
        </authorList>
    </citation>
    <scope>NUCLEOTIDE SEQUENCE [LARGE SCALE GENOMIC DNA]</scope>
    <source>
        <strain evidence="3 4">DSM 45317</strain>
    </source>
</reference>
<keyword evidence="1" id="KW-0732">Signal</keyword>
<dbReference type="InterPro" id="IPR024726">
    <property type="entry name" value="FhuF_C"/>
</dbReference>
<gene>
    <name evidence="3" type="ORF">SAMN04488085_104252</name>
</gene>
<proteinExistence type="predicted"/>
<dbReference type="EMBL" id="FOSW01000004">
    <property type="protein sequence ID" value="SFK89695.1"/>
    <property type="molecule type" value="Genomic_DNA"/>
</dbReference>
<keyword evidence="4" id="KW-1185">Reference proteome</keyword>
<dbReference type="Proteomes" id="UP000199152">
    <property type="component" value="Unassembled WGS sequence"/>
</dbReference>
<organism evidence="3 4">
    <name type="scientific">Geodermatophilus ruber</name>
    <dbReference type="NCBI Taxonomy" id="504800"/>
    <lineage>
        <taxon>Bacteria</taxon>
        <taxon>Bacillati</taxon>
        <taxon>Actinomycetota</taxon>
        <taxon>Actinomycetes</taxon>
        <taxon>Geodermatophilales</taxon>
        <taxon>Geodermatophilaceae</taxon>
        <taxon>Geodermatophilus</taxon>
    </lineage>
</organism>
<dbReference type="InParanoid" id="A0A1I4D9A8"/>
<protein>
    <submittedName>
        <fullName evidence="3">FhuF 2Fe-2S C-terminal domain-containing protein</fullName>
    </submittedName>
</protein>
<evidence type="ECO:0000256" key="1">
    <source>
        <dbReference type="SAM" id="SignalP"/>
    </source>
</evidence>